<dbReference type="Proteomes" id="UP000217199">
    <property type="component" value="Unassembled WGS sequence"/>
</dbReference>
<evidence type="ECO:0000256" key="1">
    <source>
        <dbReference type="SAM" id="MobiDB-lite"/>
    </source>
</evidence>
<feature type="compositionally biased region" description="Low complexity" evidence="1">
    <location>
        <begin position="456"/>
        <end position="471"/>
    </location>
</feature>
<evidence type="ECO:0000313" key="2">
    <source>
        <dbReference type="EMBL" id="PAV18838.1"/>
    </source>
</evidence>
<feature type="compositionally biased region" description="Low complexity" evidence="1">
    <location>
        <begin position="261"/>
        <end position="270"/>
    </location>
</feature>
<dbReference type="EMBL" id="NBII01000005">
    <property type="protein sequence ID" value="PAV18838.1"/>
    <property type="molecule type" value="Genomic_DNA"/>
</dbReference>
<organism evidence="2 3">
    <name type="scientific">Pyrrhoderma noxium</name>
    <dbReference type="NCBI Taxonomy" id="2282107"/>
    <lineage>
        <taxon>Eukaryota</taxon>
        <taxon>Fungi</taxon>
        <taxon>Dikarya</taxon>
        <taxon>Basidiomycota</taxon>
        <taxon>Agaricomycotina</taxon>
        <taxon>Agaricomycetes</taxon>
        <taxon>Hymenochaetales</taxon>
        <taxon>Hymenochaetaceae</taxon>
        <taxon>Pyrrhoderma</taxon>
    </lineage>
</organism>
<evidence type="ECO:0000313" key="3">
    <source>
        <dbReference type="Proteomes" id="UP000217199"/>
    </source>
</evidence>
<dbReference type="AlphaFoldDB" id="A0A286UH20"/>
<feature type="region of interest" description="Disordered" evidence="1">
    <location>
        <begin position="52"/>
        <end position="208"/>
    </location>
</feature>
<feature type="compositionally biased region" description="Low complexity" evidence="1">
    <location>
        <begin position="126"/>
        <end position="150"/>
    </location>
</feature>
<sequence length="575" mass="62511">MAVTVLDADGWYTVADDTPAADASTTVTATTVEPTVPSTASEVIQEVSPVQANENVQKQEDAPVEALSSDNAENDEAKLPNIDTTNTTITTTTTTITTSSTPTPTTPDPEITIASIETKFTPTPTPTSSSSRSTSSRHSSTLSISSQTSSQGDNDNDNDCESTISSSDSTHTSSSVPPPSPVRLRPTTKRPPQVPPLKTNSVEPRTLKGRILSCMRRSAGHPAVTLTMEDGEEYQILVDGYDPKKQRSVETIETGKDDEGSMAASSSSHASEQDQNEDSAQIQTQTRTTSEVVLEMDEVLSALLDQPGRHVVSAEIADCAYIQLADHAYNEIRGKYEQRHAALAIKFVGIKRWHCVWAMKVVKDKVVVVPNGDSKDAKDTVEKEAKVRAREFDDVYLAPLNRNLEKAAGKSPTRTQNPVHLQANPKRDVSQSPSRPRNPKKPQNQQPPRTPKKNRNANSNNAQANSNNDSNVFGSGGENKFASEAKTHRRTPSRSPDPKFANGLVPPSQFSVSPTASPRKDKFKEKKVHYQLGQKGNVSKEDVREEINPPRRAKRNSVSGDTGSFLVIGLHFIKI</sequence>
<feature type="compositionally biased region" description="Basic and acidic residues" evidence="1">
    <location>
        <begin position="538"/>
        <end position="549"/>
    </location>
</feature>
<feature type="compositionally biased region" description="Polar residues" evidence="1">
    <location>
        <begin position="278"/>
        <end position="288"/>
    </location>
</feature>
<dbReference type="OrthoDB" id="3197787at2759"/>
<accession>A0A286UH20</accession>
<feature type="compositionally biased region" description="Low complexity" evidence="1">
    <location>
        <begin position="162"/>
        <end position="175"/>
    </location>
</feature>
<dbReference type="InParanoid" id="A0A286UH20"/>
<feature type="compositionally biased region" description="Low complexity" evidence="1">
    <location>
        <begin position="80"/>
        <end position="113"/>
    </location>
</feature>
<keyword evidence="3" id="KW-1185">Reference proteome</keyword>
<feature type="region of interest" description="Disordered" evidence="1">
    <location>
        <begin position="253"/>
        <end position="288"/>
    </location>
</feature>
<protein>
    <submittedName>
        <fullName evidence="2">Uncharacterized protein</fullName>
    </submittedName>
</protein>
<reference evidence="2 3" key="1">
    <citation type="journal article" date="2017" name="Mol. Ecol.">
        <title>Comparative and population genomic landscape of Phellinus noxius: A hypervariable fungus causing root rot in trees.</title>
        <authorList>
            <person name="Chung C.L."/>
            <person name="Lee T.J."/>
            <person name="Akiba M."/>
            <person name="Lee H.H."/>
            <person name="Kuo T.H."/>
            <person name="Liu D."/>
            <person name="Ke H.M."/>
            <person name="Yokoi T."/>
            <person name="Roa M.B."/>
            <person name="Lu M.J."/>
            <person name="Chang Y.Y."/>
            <person name="Ann P.J."/>
            <person name="Tsai J.N."/>
            <person name="Chen C.Y."/>
            <person name="Tzean S.S."/>
            <person name="Ota Y."/>
            <person name="Hattori T."/>
            <person name="Sahashi N."/>
            <person name="Liou R.F."/>
            <person name="Kikuchi T."/>
            <person name="Tsai I.J."/>
        </authorList>
    </citation>
    <scope>NUCLEOTIDE SEQUENCE [LARGE SCALE GENOMIC DNA]</scope>
    <source>
        <strain evidence="2 3">FFPRI411160</strain>
    </source>
</reference>
<name>A0A286UH20_9AGAM</name>
<comment type="caution">
    <text evidence="2">The sequence shown here is derived from an EMBL/GenBank/DDBJ whole genome shotgun (WGS) entry which is preliminary data.</text>
</comment>
<gene>
    <name evidence="2" type="ORF">PNOK_0568100</name>
</gene>
<feature type="region of interest" description="Disordered" evidence="1">
    <location>
        <begin position="404"/>
        <end position="559"/>
    </location>
</feature>
<proteinExistence type="predicted"/>